<accession>R0KZM7</accession>
<reference evidence="3" key="1">
    <citation type="journal article" date="2013" name="Nat. Genet.">
        <title>The duck genome and transcriptome provide insight into an avian influenza virus reservoir species.</title>
        <authorList>
            <person name="Huang Y."/>
            <person name="Li Y."/>
            <person name="Burt D.W."/>
            <person name="Chen H."/>
            <person name="Zhang Y."/>
            <person name="Qian W."/>
            <person name="Kim H."/>
            <person name="Gan S."/>
            <person name="Zhao Y."/>
            <person name="Li J."/>
            <person name="Yi K."/>
            <person name="Feng H."/>
            <person name="Zhu P."/>
            <person name="Li B."/>
            <person name="Liu Q."/>
            <person name="Fairley S."/>
            <person name="Magor K.E."/>
            <person name="Du Z."/>
            <person name="Hu X."/>
            <person name="Goodman L."/>
            <person name="Tafer H."/>
            <person name="Vignal A."/>
            <person name="Lee T."/>
            <person name="Kim K.W."/>
            <person name="Sheng Z."/>
            <person name="An Y."/>
            <person name="Searle S."/>
            <person name="Herrero J."/>
            <person name="Groenen M.A."/>
            <person name="Crooijmans R.P."/>
            <person name="Faraut T."/>
            <person name="Cai Q."/>
            <person name="Webster R.G."/>
            <person name="Aldridge J.R."/>
            <person name="Warren W.C."/>
            <person name="Bartschat S."/>
            <person name="Kehr S."/>
            <person name="Marz M."/>
            <person name="Stadler P.F."/>
            <person name="Smith J."/>
            <person name="Kraus R.H."/>
            <person name="Zhao Y."/>
            <person name="Ren L."/>
            <person name="Fei J."/>
            <person name="Morisson M."/>
            <person name="Kaiser P."/>
            <person name="Griffin D.K."/>
            <person name="Rao M."/>
            <person name="Pitel F."/>
            <person name="Wang J."/>
            <person name="Li N."/>
        </authorList>
    </citation>
    <scope>NUCLEOTIDE SEQUENCE [LARGE SCALE GENOMIC DNA]</scope>
</reference>
<feature type="region of interest" description="Disordered" evidence="1">
    <location>
        <begin position="53"/>
        <end position="74"/>
    </location>
</feature>
<evidence type="ECO:0000313" key="3">
    <source>
        <dbReference type="Proteomes" id="UP000296049"/>
    </source>
</evidence>
<proteinExistence type="predicted"/>
<organism evidence="2 3">
    <name type="scientific">Anas platyrhynchos</name>
    <name type="common">Mallard</name>
    <name type="synonym">Anas boschas</name>
    <dbReference type="NCBI Taxonomy" id="8839"/>
    <lineage>
        <taxon>Eukaryota</taxon>
        <taxon>Metazoa</taxon>
        <taxon>Chordata</taxon>
        <taxon>Craniata</taxon>
        <taxon>Vertebrata</taxon>
        <taxon>Euteleostomi</taxon>
        <taxon>Archelosauria</taxon>
        <taxon>Archosauria</taxon>
        <taxon>Dinosauria</taxon>
        <taxon>Saurischia</taxon>
        <taxon>Theropoda</taxon>
        <taxon>Coelurosauria</taxon>
        <taxon>Aves</taxon>
        <taxon>Neognathae</taxon>
        <taxon>Galloanserae</taxon>
        <taxon>Anseriformes</taxon>
        <taxon>Anatidae</taxon>
        <taxon>Anatinae</taxon>
        <taxon>Anas</taxon>
    </lineage>
</organism>
<name>R0KZM7_ANAPL</name>
<sequence>MSVKEGGKTIHKPSCIINHEALRYCIYTGTDGVTVLVLHLTGKVLGALRQDQGAAPAPRCGRSAPAGAPAVSVKPTCRCPPLRLSYFEREEGGDQEWALESQANVKGKKNPNRKNDRFSPPRRQNKVHSLPPNAAQNHSCLCTDFSHLESKAVLKGSRICDCGKMYFIVGTEVEKGKYELLAIAAGNYWLKEKVRNKL</sequence>
<dbReference type="EMBL" id="KB746345">
    <property type="protein sequence ID" value="EOA93437.1"/>
    <property type="molecule type" value="Genomic_DNA"/>
</dbReference>
<dbReference type="Proteomes" id="UP000296049">
    <property type="component" value="Unassembled WGS sequence"/>
</dbReference>
<keyword evidence="3" id="KW-1185">Reference proteome</keyword>
<feature type="region of interest" description="Disordered" evidence="1">
    <location>
        <begin position="100"/>
        <end position="132"/>
    </location>
</feature>
<dbReference type="AlphaFoldDB" id="R0KZM7"/>
<evidence type="ECO:0000256" key="1">
    <source>
        <dbReference type="SAM" id="MobiDB-lite"/>
    </source>
</evidence>
<evidence type="ECO:0000313" key="2">
    <source>
        <dbReference type="EMBL" id="EOA93437.1"/>
    </source>
</evidence>
<gene>
    <name evidence="2" type="ORF">Anapl_18729</name>
</gene>
<protein>
    <submittedName>
        <fullName evidence="2">Uncharacterized protein</fullName>
    </submittedName>
</protein>